<dbReference type="EMBL" id="JAWMWH010000003">
    <property type="protein sequence ID" value="MEJ6401078.1"/>
    <property type="molecule type" value="Genomic_DNA"/>
</dbReference>
<dbReference type="PIRSF" id="PIRSF003203">
    <property type="entry name" value="AzlD"/>
    <property type="match status" value="1"/>
</dbReference>
<organism evidence="2 3">
    <name type="scientific">Nicoliella lavandulae</name>
    <dbReference type="NCBI Taxonomy" id="3082954"/>
    <lineage>
        <taxon>Bacteria</taxon>
        <taxon>Bacillati</taxon>
        <taxon>Bacillota</taxon>
        <taxon>Bacilli</taxon>
        <taxon>Lactobacillales</taxon>
        <taxon>Lactobacillaceae</taxon>
        <taxon>Nicoliella</taxon>
    </lineage>
</organism>
<keyword evidence="1" id="KW-0472">Membrane</keyword>
<evidence type="ECO:0000256" key="1">
    <source>
        <dbReference type="SAM" id="Phobius"/>
    </source>
</evidence>
<keyword evidence="3" id="KW-1185">Reference proteome</keyword>
<proteinExistence type="predicted"/>
<dbReference type="Proteomes" id="UP001370590">
    <property type="component" value="Unassembled WGS sequence"/>
</dbReference>
<name>A0ABU8SMG1_9LACO</name>
<comment type="caution">
    <text evidence="2">The sequence shown here is derived from an EMBL/GenBank/DDBJ whole genome shotgun (WGS) entry which is preliminary data.</text>
</comment>
<gene>
    <name evidence="2" type="ORF">R4146_07975</name>
</gene>
<dbReference type="RefSeq" id="WP_339960927.1">
    <property type="nucleotide sequence ID" value="NZ_JAWMWH010000003.1"/>
</dbReference>
<dbReference type="Pfam" id="PF05437">
    <property type="entry name" value="AzlD"/>
    <property type="match status" value="1"/>
</dbReference>
<feature type="transmembrane region" description="Helical" evidence="1">
    <location>
        <begin position="70"/>
        <end position="85"/>
    </location>
</feature>
<keyword evidence="1" id="KW-0812">Transmembrane</keyword>
<evidence type="ECO:0000313" key="3">
    <source>
        <dbReference type="Proteomes" id="UP001370590"/>
    </source>
</evidence>
<sequence>MTVMQQIITIAIASVATMATRFTPFLIFPEGKPTPKFVKYLGDYLPPAILGILVVYCYKDQILHVDQKTLFASIAGLVTLGLHFWKRNMMISILVGTATYMVLLNFM</sequence>
<keyword evidence="1" id="KW-1133">Transmembrane helix</keyword>
<reference evidence="2 3" key="1">
    <citation type="submission" date="2023-10" db="EMBL/GenBank/DDBJ databases">
        <title>Nicoliella lavandulae sp. nov. isolated from Lavandula angustifolia flowers.</title>
        <authorList>
            <person name="Alcantara C."/>
            <person name="Zuniga M."/>
            <person name="Landete J.M."/>
            <person name="Monedero V."/>
        </authorList>
    </citation>
    <scope>NUCLEOTIDE SEQUENCE [LARGE SCALE GENOMIC DNA]</scope>
    <source>
        <strain evidence="2 3">Es01</strain>
    </source>
</reference>
<dbReference type="InterPro" id="IPR008407">
    <property type="entry name" value="Brnchd-chn_aa_trnsp_AzlD"/>
</dbReference>
<accession>A0ABU8SMG1</accession>
<feature type="transmembrane region" description="Helical" evidence="1">
    <location>
        <begin position="7"/>
        <end position="28"/>
    </location>
</feature>
<evidence type="ECO:0000313" key="2">
    <source>
        <dbReference type="EMBL" id="MEJ6401078.1"/>
    </source>
</evidence>
<feature type="transmembrane region" description="Helical" evidence="1">
    <location>
        <begin position="40"/>
        <end position="58"/>
    </location>
</feature>
<feature type="transmembrane region" description="Helical" evidence="1">
    <location>
        <begin position="91"/>
        <end position="106"/>
    </location>
</feature>
<protein>
    <submittedName>
        <fullName evidence="2">Branched-chain amino acid transporter permease</fullName>
    </submittedName>
</protein>